<protein>
    <submittedName>
        <fullName evidence="1">Uncharacterized protein</fullName>
    </submittedName>
</protein>
<keyword evidence="2" id="KW-1185">Reference proteome</keyword>
<proteinExistence type="predicted"/>
<sequence length="222" mass="25093">MSAFLGHIHYWLYNKIRLVINREELVFAKAQESCGDTAEELRDQVWQTYGQPLPDADLGDLIEHGNIHGWLQRQINLAESREAALIKELLEVCGGDAETVILRAFAEHGESCGRHAAEQNKYETDRADGIYQALNDYLLNGMPCDQADVMVASSADQVIWESGTCLQEPNWKRVGISAKPMKKLYQEWTQNFVRAMNPAMEYSQTADTAQGGAVNRYEIKRV</sequence>
<reference evidence="1 2" key="1">
    <citation type="submission" date="2016-10" db="EMBL/GenBank/DDBJ databases">
        <authorList>
            <person name="de Groot N.N."/>
        </authorList>
    </citation>
    <scope>NUCLEOTIDE SEQUENCE [LARGE SCALE GENOMIC DNA]</scope>
    <source>
        <strain evidence="1 2">DSM 13305</strain>
    </source>
</reference>
<dbReference type="OrthoDB" id="9777242at2"/>
<evidence type="ECO:0000313" key="1">
    <source>
        <dbReference type="EMBL" id="SEP36403.1"/>
    </source>
</evidence>
<organism evidence="1 2">
    <name type="scientific">Propionispora vibrioides</name>
    <dbReference type="NCBI Taxonomy" id="112903"/>
    <lineage>
        <taxon>Bacteria</taxon>
        <taxon>Bacillati</taxon>
        <taxon>Bacillota</taxon>
        <taxon>Negativicutes</taxon>
        <taxon>Selenomonadales</taxon>
        <taxon>Sporomusaceae</taxon>
        <taxon>Propionispora</taxon>
    </lineage>
</organism>
<accession>A0A1H8X9J8</accession>
<dbReference type="STRING" id="112903.SAMN04490178_12138"/>
<dbReference type="AlphaFoldDB" id="A0A1H8X9J8"/>
<evidence type="ECO:0000313" key="2">
    <source>
        <dbReference type="Proteomes" id="UP000198847"/>
    </source>
</evidence>
<dbReference type="RefSeq" id="WP_091749416.1">
    <property type="nucleotide sequence ID" value="NZ_FODY01000021.1"/>
</dbReference>
<dbReference type="Proteomes" id="UP000198847">
    <property type="component" value="Unassembled WGS sequence"/>
</dbReference>
<dbReference type="EMBL" id="FODY01000021">
    <property type="protein sequence ID" value="SEP36403.1"/>
    <property type="molecule type" value="Genomic_DNA"/>
</dbReference>
<name>A0A1H8X9J8_9FIRM</name>
<gene>
    <name evidence="1" type="ORF">SAMN04490178_12138</name>
</gene>